<evidence type="ECO:0000259" key="1">
    <source>
        <dbReference type="Pfam" id="PF15492"/>
    </source>
</evidence>
<dbReference type="STRING" id="10029.G3HFI7"/>
<dbReference type="InterPro" id="IPR011044">
    <property type="entry name" value="Quino_amine_DH_bsu"/>
</dbReference>
<evidence type="ECO:0000259" key="2">
    <source>
        <dbReference type="Pfam" id="PF22913"/>
    </source>
</evidence>
<dbReference type="InParanoid" id="G3HFI7"/>
<dbReference type="Proteomes" id="UP000001075">
    <property type="component" value="Unassembled WGS sequence"/>
</dbReference>
<protein>
    <submittedName>
        <fullName evidence="3">Neuroblastoma-amplified sequence</fullName>
    </submittedName>
</protein>
<sequence>MAASESAPASSPGSADEEETILYDLLVNTEWPPETEVQPRGNRKHGASFIITKAIRDHLLFLRQYIWYSPAPFLLPDGLVRLVNKQINWHLVLANNGKLLAAVQDQCVEIRSAKDDFTSVIGKCQVPKDPKPQWRRVAWSYDCTLLAYAESTGTVRVFDLMGSELFVISPASGFAGDLSYAIAGLVFLEYKASAQWSAELLVINYRGELRSYLVSVGTNQSYQESHSFSFSDHYPHGINTAVYHPGHRLLLVGGCESAELGISKASSCGLSAWRVLSGSPYYKQVTNSGDRVTELQQKIIPDQDQLMAVALECIYNCERSDQLSLCYDILECLPQRGCGSTTEVTTSLHDMVDQLEKILSVSELLKKHGLEKPVSFVKNTQSSPEEARGLMVRLTRHTGRKQPPVGESHWRMLLQDMLTVQQQVYTCLDSNACYEIFTESLLCSSRLENIHLAGQMMHCSACSASLPAGATQKGRPQYRVGYGRSIDLVLAASREYFNSSTNLTDSCMDLAREELVSAEDLLQWLRPFCADDTYPVRPRIQALQIFGQSFHLSEEDSKLLVFFRTQAILRAAWPRRQVSSTCMHTLLLTSLR</sequence>
<dbReference type="Pfam" id="PF15492">
    <property type="entry name" value="Nbas_N"/>
    <property type="match status" value="1"/>
</dbReference>
<dbReference type="PANTHER" id="PTHR15922">
    <property type="entry name" value="NEUROBLASTOMA-AMPLIFIED SEQUENCE"/>
    <property type="match status" value="1"/>
</dbReference>
<gene>
    <name evidence="3" type="ORF">I79_009345</name>
</gene>
<dbReference type="eggNOG" id="KOG1797">
    <property type="taxonomic scope" value="Eukaryota"/>
</dbReference>
<dbReference type="PANTHER" id="PTHR15922:SF2">
    <property type="entry name" value="NBAS SUBUNIT OF NRZ TETHERING COMPLEX"/>
    <property type="match status" value="1"/>
</dbReference>
<name>G3HFI7_CRIGR</name>
<dbReference type="SUPFAM" id="SSF50969">
    <property type="entry name" value="YVTN repeat-like/Quinoprotein amine dehydrogenase"/>
    <property type="match status" value="1"/>
</dbReference>
<dbReference type="GO" id="GO:0070939">
    <property type="term" value="C:Dsl1/NZR complex"/>
    <property type="evidence" value="ECO:0007669"/>
    <property type="project" value="TreeGrafter"/>
</dbReference>
<reference evidence="4" key="1">
    <citation type="journal article" date="2011" name="Nat. Biotechnol.">
        <title>The genomic sequence of the Chinese hamster ovary (CHO)-K1 cell line.</title>
        <authorList>
            <person name="Xu X."/>
            <person name="Nagarajan H."/>
            <person name="Lewis N.E."/>
            <person name="Pan S."/>
            <person name="Cai Z."/>
            <person name="Liu X."/>
            <person name="Chen W."/>
            <person name="Xie M."/>
            <person name="Wang W."/>
            <person name="Hammond S."/>
            <person name="Andersen M.R."/>
            <person name="Neff N."/>
            <person name="Passarelli B."/>
            <person name="Koh W."/>
            <person name="Fan H.C."/>
            <person name="Wang J."/>
            <person name="Gui Y."/>
            <person name="Lee K.H."/>
            <person name="Betenbaugh M.J."/>
            <person name="Quake S.R."/>
            <person name="Famili I."/>
            <person name="Palsson B.O."/>
            <person name="Wang J."/>
        </authorList>
    </citation>
    <scope>NUCLEOTIDE SEQUENCE [LARGE SCALE GENOMIC DNA]</scope>
    <source>
        <strain evidence="4">CHO K1 cell line</strain>
    </source>
</reference>
<dbReference type="GO" id="GO:0006890">
    <property type="term" value="P:retrograde vesicle-mediated transport, Golgi to endoplasmic reticulum"/>
    <property type="evidence" value="ECO:0007669"/>
    <property type="project" value="TreeGrafter"/>
</dbReference>
<evidence type="ECO:0000313" key="3">
    <source>
        <dbReference type="EMBL" id="EGW06726.1"/>
    </source>
</evidence>
<dbReference type="AlphaFoldDB" id="G3HFI7"/>
<dbReference type="InterPro" id="IPR029145">
    <property type="entry name" value="NBAS_N"/>
</dbReference>
<feature type="domain" description="Neuroblastoma-amplified sequence N-terminal" evidence="1">
    <location>
        <begin position="89"/>
        <end position="298"/>
    </location>
</feature>
<accession>G3HFI7</accession>
<proteinExistence type="predicted"/>
<feature type="domain" description="NBAS subunit of NRZ tethering complex C-terminal" evidence="2">
    <location>
        <begin position="512"/>
        <end position="553"/>
    </location>
</feature>
<dbReference type="EMBL" id="JH000328">
    <property type="protein sequence ID" value="EGW06726.1"/>
    <property type="molecule type" value="Genomic_DNA"/>
</dbReference>
<dbReference type="Pfam" id="PF22913">
    <property type="entry name" value="NBAS_11th"/>
    <property type="match status" value="1"/>
</dbReference>
<dbReference type="GO" id="GO:0000149">
    <property type="term" value="F:SNARE binding"/>
    <property type="evidence" value="ECO:0007669"/>
    <property type="project" value="TreeGrafter"/>
</dbReference>
<evidence type="ECO:0000313" key="4">
    <source>
        <dbReference type="Proteomes" id="UP000001075"/>
    </source>
</evidence>
<dbReference type="PaxDb" id="10029-XP_003502745.1"/>
<dbReference type="FunCoup" id="G3HFI7">
    <property type="interactions" value="2865"/>
</dbReference>
<organism evidence="3 4">
    <name type="scientific">Cricetulus griseus</name>
    <name type="common">Chinese hamster</name>
    <name type="synonym">Cricetulus barabensis griseus</name>
    <dbReference type="NCBI Taxonomy" id="10029"/>
    <lineage>
        <taxon>Eukaryota</taxon>
        <taxon>Metazoa</taxon>
        <taxon>Chordata</taxon>
        <taxon>Craniata</taxon>
        <taxon>Vertebrata</taxon>
        <taxon>Euteleostomi</taxon>
        <taxon>Mammalia</taxon>
        <taxon>Eutheria</taxon>
        <taxon>Euarchontoglires</taxon>
        <taxon>Glires</taxon>
        <taxon>Rodentia</taxon>
        <taxon>Myomorpha</taxon>
        <taxon>Muroidea</taxon>
        <taxon>Cricetidae</taxon>
        <taxon>Cricetinae</taxon>
        <taxon>Cricetulus</taxon>
    </lineage>
</organism>
<dbReference type="InterPro" id="IPR054751">
    <property type="entry name" value="NBAS_C"/>
</dbReference>